<evidence type="ECO:0000256" key="4">
    <source>
        <dbReference type="ARBA" id="ARBA00022692"/>
    </source>
</evidence>
<dbReference type="PANTHER" id="PTHR30213:SF0">
    <property type="entry name" value="UPF0761 MEMBRANE PROTEIN YIHY"/>
    <property type="match status" value="1"/>
</dbReference>
<dbReference type="PANTHER" id="PTHR30213">
    <property type="entry name" value="INNER MEMBRANE PROTEIN YHJD"/>
    <property type="match status" value="1"/>
</dbReference>
<dbReference type="Pfam" id="PF03631">
    <property type="entry name" value="Virul_fac_BrkB"/>
    <property type="match status" value="1"/>
</dbReference>
<dbReference type="InterPro" id="IPR017039">
    <property type="entry name" value="Virul_fac_BrkB"/>
</dbReference>
<dbReference type="RefSeq" id="WP_006298864.1">
    <property type="nucleotide sequence ID" value="NZ_AEGR01000087.1"/>
</dbReference>
<name>F3KWC3_9BURK</name>
<dbReference type="EMBL" id="AEGR01000087">
    <property type="protein sequence ID" value="EGI75922.1"/>
    <property type="molecule type" value="Genomic_DNA"/>
</dbReference>
<keyword evidence="6 7" id="KW-0472">Membrane</keyword>
<evidence type="ECO:0000313" key="8">
    <source>
        <dbReference type="EMBL" id="EGI75922.1"/>
    </source>
</evidence>
<evidence type="ECO:0000256" key="2">
    <source>
        <dbReference type="ARBA" id="ARBA00022475"/>
    </source>
</evidence>
<dbReference type="InterPro" id="IPR023679">
    <property type="entry name" value="UPF0761_bac"/>
</dbReference>
<evidence type="ECO:0000256" key="7">
    <source>
        <dbReference type="HAMAP-Rule" id="MF_00672"/>
    </source>
</evidence>
<sequence>MHALVLFFSKWQRRVRAFVRGVASFPWRNTAWTLRERFREDRLGQTAGSLTFTTTIALVPLLTVALALITAFPMFAKFQDVLQKWLIESLVPENISRQVLAYISQFSRRAGRLGWTGLGVLFLTALGLIFTIDRTFNALWRVQRPRAFGQRLLVYWAAITLGPLLVMLSLLGTSYLGPTASLPPGLRLALDLFESLTAALALAAVYHYVPNTRVKWLHAWTGAILATIALEGAKKLLGFYLKAVPTYSAVYGAFATVPILLIWIYMAWVIVLLGAVITAYLPSLLAGVARRAPEPGWQFQLALEMVRVLSSARQSADHGLTLMQLSRKLRVDPLQLEPLAEVLERLNWVGRLAGGIRGEPMRLILLVDPDRALLAPLVDALLLPRRAGLWRKTQLDELNLRDALTAAR</sequence>
<dbReference type="OrthoDB" id="9808671at2"/>
<feature type="transmembrane region" description="Helical" evidence="7">
    <location>
        <begin position="188"/>
        <end position="209"/>
    </location>
</feature>
<keyword evidence="4 7" id="KW-0812">Transmembrane</keyword>
<dbReference type="eggNOG" id="COG1295">
    <property type="taxonomic scope" value="Bacteria"/>
</dbReference>
<feature type="transmembrane region" description="Helical" evidence="7">
    <location>
        <begin position="113"/>
        <end position="132"/>
    </location>
</feature>
<dbReference type="GO" id="GO:0005886">
    <property type="term" value="C:plasma membrane"/>
    <property type="evidence" value="ECO:0007669"/>
    <property type="project" value="UniProtKB-SubCell"/>
</dbReference>
<dbReference type="STRING" id="887062.HGR_13804"/>
<evidence type="ECO:0000256" key="6">
    <source>
        <dbReference type="ARBA" id="ARBA00023136"/>
    </source>
</evidence>
<keyword evidence="2 7" id="KW-1003">Cell membrane</keyword>
<comment type="caution">
    <text evidence="8">The sequence shown here is derived from an EMBL/GenBank/DDBJ whole genome shotgun (WGS) entry which is preliminary data.</text>
</comment>
<organism evidence="8 9">
    <name type="scientific">Hylemonella gracilis ATCC 19624</name>
    <dbReference type="NCBI Taxonomy" id="887062"/>
    <lineage>
        <taxon>Bacteria</taxon>
        <taxon>Pseudomonadati</taxon>
        <taxon>Pseudomonadota</taxon>
        <taxon>Betaproteobacteria</taxon>
        <taxon>Burkholderiales</taxon>
        <taxon>Comamonadaceae</taxon>
        <taxon>Hylemonella</taxon>
    </lineage>
</organism>
<evidence type="ECO:0000256" key="5">
    <source>
        <dbReference type="ARBA" id="ARBA00022989"/>
    </source>
</evidence>
<feature type="transmembrane region" description="Helical" evidence="7">
    <location>
        <begin position="253"/>
        <end position="281"/>
    </location>
</feature>
<reference evidence="8 9" key="1">
    <citation type="journal article" date="2011" name="EMBO J.">
        <title>Structural diversity of bacterial flagellar motors.</title>
        <authorList>
            <person name="Chen S."/>
            <person name="Beeby M."/>
            <person name="Murphy G.E."/>
            <person name="Leadbetter J.R."/>
            <person name="Hendrixson D.R."/>
            <person name="Briegel A."/>
            <person name="Li Z."/>
            <person name="Shi J."/>
            <person name="Tocheva E.I."/>
            <person name="Muller A."/>
            <person name="Dobro M.J."/>
            <person name="Jensen G.J."/>
        </authorList>
    </citation>
    <scope>NUCLEOTIDE SEQUENCE [LARGE SCALE GENOMIC DNA]</scope>
    <source>
        <strain evidence="8 9">ATCC 19624</strain>
    </source>
</reference>
<accession>F3KWC3</accession>
<evidence type="ECO:0000256" key="3">
    <source>
        <dbReference type="ARBA" id="ARBA00022519"/>
    </source>
</evidence>
<keyword evidence="3" id="KW-0997">Cell inner membrane</keyword>
<evidence type="ECO:0000256" key="1">
    <source>
        <dbReference type="ARBA" id="ARBA00004651"/>
    </source>
</evidence>
<dbReference type="NCBIfam" id="TIGR00765">
    <property type="entry name" value="yihY_not_rbn"/>
    <property type="match status" value="1"/>
</dbReference>
<feature type="transmembrane region" description="Helical" evidence="7">
    <location>
        <begin position="216"/>
        <end position="233"/>
    </location>
</feature>
<dbReference type="AlphaFoldDB" id="F3KWC3"/>
<dbReference type="Proteomes" id="UP000016368">
    <property type="component" value="Unassembled WGS sequence"/>
</dbReference>
<keyword evidence="9" id="KW-1185">Reference proteome</keyword>
<evidence type="ECO:0000313" key="9">
    <source>
        <dbReference type="Proteomes" id="UP000016368"/>
    </source>
</evidence>
<keyword evidence="5 7" id="KW-1133">Transmembrane helix</keyword>
<gene>
    <name evidence="8" type="ORF">HGR_13804</name>
</gene>
<protein>
    <recommendedName>
        <fullName evidence="7">UPF0761 membrane protein HGR_13804</fullName>
    </recommendedName>
</protein>
<feature type="transmembrane region" description="Helical" evidence="7">
    <location>
        <begin position="153"/>
        <end position="176"/>
    </location>
</feature>
<dbReference type="HAMAP" id="MF_00672">
    <property type="entry name" value="UPF0761"/>
    <property type="match status" value="1"/>
</dbReference>
<comment type="similarity">
    <text evidence="7">Belongs to the UPF0761 family.</text>
</comment>
<feature type="transmembrane region" description="Helical" evidence="7">
    <location>
        <begin position="47"/>
        <end position="76"/>
    </location>
</feature>
<comment type="subcellular location">
    <subcellularLocation>
        <location evidence="1 7">Cell membrane</location>
        <topology evidence="1 7">Multi-pass membrane protein</topology>
    </subcellularLocation>
</comment>
<proteinExistence type="inferred from homology"/>